<name>A0AAE1F3H2_PETCI</name>
<dbReference type="SUPFAM" id="SSF52833">
    <property type="entry name" value="Thioredoxin-like"/>
    <property type="match status" value="1"/>
</dbReference>
<dbReference type="GO" id="GO:0004364">
    <property type="term" value="F:glutathione transferase activity"/>
    <property type="evidence" value="ECO:0007669"/>
    <property type="project" value="TreeGrafter"/>
</dbReference>
<dbReference type="PANTHER" id="PTHR43969">
    <property type="entry name" value="GLUTATHIONE S TRANSFERASE D10, ISOFORM A-RELATED"/>
    <property type="match status" value="1"/>
</dbReference>
<evidence type="ECO:0000313" key="5">
    <source>
        <dbReference type="EMBL" id="KAK3866300.1"/>
    </source>
</evidence>
<dbReference type="CDD" id="cd03045">
    <property type="entry name" value="GST_N_Delta_Epsilon"/>
    <property type="match status" value="1"/>
</dbReference>
<evidence type="ECO:0000259" key="3">
    <source>
        <dbReference type="PROSITE" id="PS50404"/>
    </source>
</evidence>
<evidence type="ECO:0000256" key="2">
    <source>
        <dbReference type="RuleBase" id="RU003494"/>
    </source>
</evidence>
<proteinExistence type="inferred from homology"/>
<evidence type="ECO:0000256" key="1">
    <source>
        <dbReference type="ARBA" id="ARBA00011738"/>
    </source>
</evidence>
<dbReference type="InterPro" id="IPR036282">
    <property type="entry name" value="Glutathione-S-Trfase_C_sf"/>
</dbReference>
<organism evidence="5 6">
    <name type="scientific">Petrolisthes cinctipes</name>
    <name type="common">Flat porcelain crab</name>
    <dbReference type="NCBI Taxonomy" id="88211"/>
    <lineage>
        <taxon>Eukaryota</taxon>
        <taxon>Metazoa</taxon>
        <taxon>Ecdysozoa</taxon>
        <taxon>Arthropoda</taxon>
        <taxon>Crustacea</taxon>
        <taxon>Multicrustacea</taxon>
        <taxon>Malacostraca</taxon>
        <taxon>Eumalacostraca</taxon>
        <taxon>Eucarida</taxon>
        <taxon>Decapoda</taxon>
        <taxon>Pleocyemata</taxon>
        <taxon>Anomura</taxon>
        <taxon>Galatheoidea</taxon>
        <taxon>Porcellanidae</taxon>
        <taxon>Petrolisthes</taxon>
    </lineage>
</organism>
<dbReference type="AlphaFoldDB" id="A0AAE1F3H2"/>
<dbReference type="FunFam" id="3.40.30.10:FF:000034">
    <property type="entry name" value="glutathione S-transferase 1"/>
    <property type="match status" value="1"/>
</dbReference>
<dbReference type="CDD" id="cd03177">
    <property type="entry name" value="GST_C_Delta_Epsilon"/>
    <property type="match status" value="1"/>
</dbReference>
<comment type="similarity">
    <text evidence="2">Belongs to the GST superfamily.</text>
</comment>
<dbReference type="Proteomes" id="UP001286313">
    <property type="component" value="Unassembled WGS sequence"/>
</dbReference>
<comment type="subunit">
    <text evidence="1">Homodimer.</text>
</comment>
<dbReference type="GO" id="GO:0006749">
    <property type="term" value="P:glutathione metabolic process"/>
    <property type="evidence" value="ECO:0007669"/>
    <property type="project" value="TreeGrafter"/>
</dbReference>
<feature type="domain" description="GST C-terminal" evidence="4">
    <location>
        <begin position="71"/>
        <end position="200"/>
    </location>
</feature>
<dbReference type="Pfam" id="PF00043">
    <property type="entry name" value="GST_C"/>
    <property type="match status" value="1"/>
</dbReference>
<dbReference type="PANTHER" id="PTHR43969:SF9">
    <property type="entry name" value="GLUTATHIONE S TRANSFERASE D10, ISOFORM A-RELATED"/>
    <property type="match status" value="1"/>
</dbReference>
<dbReference type="Pfam" id="PF02798">
    <property type="entry name" value="GST_N"/>
    <property type="match status" value="1"/>
</dbReference>
<dbReference type="Gene3D" id="1.20.1050.10">
    <property type="match status" value="1"/>
</dbReference>
<dbReference type="PROSITE" id="PS50404">
    <property type="entry name" value="GST_NTER"/>
    <property type="match status" value="1"/>
</dbReference>
<dbReference type="InterPro" id="IPR004046">
    <property type="entry name" value="GST_C"/>
</dbReference>
<dbReference type="SFLD" id="SFLDS00019">
    <property type="entry name" value="Glutathione_Transferase_(cytos"/>
    <property type="match status" value="1"/>
</dbReference>
<dbReference type="PROSITE" id="PS50405">
    <property type="entry name" value="GST_CTER"/>
    <property type="match status" value="1"/>
</dbReference>
<sequence>MLTAKAVGVNLNLKEYDLFKGEHMNPEFIALNPQHTVPTLVDGDFVLWESRPICSYLASKFGKDDTLYPSDLRKRAEVDKLNYFDQGTLFHRFGEYVFPVLFRGEKTFDEEKLKKLHEALGWLNTFLSGHDFAVGNNITIADHVLSATVETFLEANIDLKSHPNVVSWLKRCKAKMPGYEEINIAGAKDWGKMFKSRCNK</sequence>
<accession>A0AAE1F3H2</accession>
<reference evidence="5" key="1">
    <citation type="submission" date="2023-10" db="EMBL/GenBank/DDBJ databases">
        <title>Genome assemblies of two species of porcelain crab, Petrolisthes cinctipes and Petrolisthes manimaculis (Anomura: Porcellanidae).</title>
        <authorList>
            <person name="Angst P."/>
        </authorList>
    </citation>
    <scope>NUCLEOTIDE SEQUENCE</scope>
    <source>
        <strain evidence="5">PB745_01</strain>
        <tissue evidence="5">Gill</tissue>
    </source>
</reference>
<dbReference type="InterPro" id="IPR036249">
    <property type="entry name" value="Thioredoxin-like_sf"/>
</dbReference>
<dbReference type="InterPro" id="IPR040079">
    <property type="entry name" value="Glutathione_S-Trfase"/>
</dbReference>
<protein>
    <recommendedName>
        <fullName evidence="7">Glutathione S-transferase</fullName>
    </recommendedName>
</protein>
<feature type="domain" description="GST N-terminal" evidence="3">
    <location>
        <begin position="1"/>
        <end position="65"/>
    </location>
</feature>
<dbReference type="FunFam" id="1.20.1050.10:FF:000007">
    <property type="entry name" value="Glutathione S-transferase 1-1"/>
    <property type="match status" value="1"/>
</dbReference>
<gene>
    <name evidence="5" type="ORF">Pcinc_028161</name>
</gene>
<dbReference type="SUPFAM" id="SSF47616">
    <property type="entry name" value="GST C-terminal domain-like"/>
    <property type="match status" value="1"/>
</dbReference>
<evidence type="ECO:0000313" key="6">
    <source>
        <dbReference type="Proteomes" id="UP001286313"/>
    </source>
</evidence>
<evidence type="ECO:0000259" key="4">
    <source>
        <dbReference type="PROSITE" id="PS50405"/>
    </source>
</evidence>
<dbReference type="SFLD" id="SFLDG00358">
    <property type="entry name" value="Main_(cytGST)"/>
    <property type="match status" value="1"/>
</dbReference>
<comment type="caution">
    <text evidence="5">The sequence shown here is derived from an EMBL/GenBank/DDBJ whole genome shotgun (WGS) entry which is preliminary data.</text>
</comment>
<dbReference type="EMBL" id="JAWQEG010003424">
    <property type="protein sequence ID" value="KAK3866300.1"/>
    <property type="molecule type" value="Genomic_DNA"/>
</dbReference>
<evidence type="ECO:0008006" key="7">
    <source>
        <dbReference type="Google" id="ProtNLM"/>
    </source>
</evidence>
<keyword evidence="6" id="KW-1185">Reference proteome</keyword>
<dbReference type="Gene3D" id="3.40.30.10">
    <property type="entry name" value="Glutaredoxin"/>
    <property type="match status" value="1"/>
</dbReference>
<dbReference type="InterPro" id="IPR004045">
    <property type="entry name" value="Glutathione_S-Trfase_N"/>
</dbReference>
<dbReference type="InterPro" id="IPR010987">
    <property type="entry name" value="Glutathione-S-Trfase_C-like"/>
</dbReference>